<keyword evidence="2" id="KW-0378">Hydrolase</keyword>
<dbReference type="KEGG" id="rain:Rai3103_01840"/>
<organism evidence="2 3">
    <name type="scientific">Raineyella fluvialis</name>
    <dbReference type="NCBI Taxonomy" id="2662261"/>
    <lineage>
        <taxon>Bacteria</taxon>
        <taxon>Bacillati</taxon>
        <taxon>Actinomycetota</taxon>
        <taxon>Actinomycetes</taxon>
        <taxon>Propionibacteriales</taxon>
        <taxon>Propionibacteriaceae</taxon>
        <taxon>Raineyella</taxon>
    </lineage>
</organism>
<feature type="domain" description="AB hydrolase-1" evidence="1">
    <location>
        <begin position="38"/>
        <end position="168"/>
    </location>
</feature>
<gene>
    <name evidence="2" type="ORF">Rai3103_01840</name>
</gene>
<dbReference type="RefSeq" id="WP_153571156.1">
    <property type="nucleotide sequence ID" value="NZ_CP045725.1"/>
</dbReference>
<sequence>MSEISTRTLRVPGATLTYDVRGALPTTSRPPLLMIGQPMGAAGFATLASHFPERTVVTYDPRGLGRSTRDDGHTENDPVVQAEDLHALIGALGSGAVEVFASSGGAVTGLALVTAHPDDVATLVAHEPPLLTVLPDADRAFAAEQAFQQTYHAKGFGAGMTHFIAMSMWRGEFTDAYAAQPAPDPASFGMPADDDGRRDDPLLSGVSNPVTRYRPDINALRSAPTRLVIAAGVQSADTLTGRTAAALAEMLGLPLTIFPSHHGGFLGGEHGQGGEPEAFAAKLHEVLDTA</sequence>
<protein>
    <submittedName>
        <fullName evidence="2">Alpha/beta fold hydrolase</fullName>
    </submittedName>
</protein>
<dbReference type="EMBL" id="CP045725">
    <property type="protein sequence ID" value="QGF22627.1"/>
    <property type="molecule type" value="Genomic_DNA"/>
</dbReference>
<evidence type="ECO:0000259" key="1">
    <source>
        <dbReference type="Pfam" id="PF00561"/>
    </source>
</evidence>
<dbReference type="GO" id="GO:0016787">
    <property type="term" value="F:hydrolase activity"/>
    <property type="evidence" value="ECO:0007669"/>
    <property type="project" value="UniProtKB-KW"/>
</dbReference>
<dbReference type="InterPro" id="IPR029058">
    <property type="entry name" value="AB_hydrolase_fold"/>
</dbReference>
<name>A0A5Q2FA68_9ACTN</name>
<dbReference type="Gene3D" id="3.40.50.1820">
    <property type="entry name" value="alpha/beta hydrolase"/>
    <property type="match status" value="1"/>
</dbReference>
<evidence type="ECO:0000313" key="3">
    <source>
        <dbReference type="Proteomes" id="UP000386847"/>
    </source>
</evidence>
<accession>A0A5Q2FA68</accession>
<proteinExistence type="predicted"/>
<dbReference type="Pfam" id="PF00561">
    <property type="entry name" value="Abhydrolase_1"/>
    <property type="match status" value="1"/>
</dbReference>
<dbReference type="AlphaFoldDB" id="A0A5Q2FA68"/>
<evidence type="ECO:0000313" key="2">
    <source>
        <dbReference type="EMBL" id="QGF22627.1"/>
    </source>
</evidence>
<reference evidence="2 3" key="1">
    <citation type="submission" date="2019-10" db="EMBL/GenBank/DDBJ databases">
        <title>Genomic analysis of Raineyella sp. CBA3103.</title>
        <authorList>
            <person name="Roh S.W."/>
        </authorList>
    </citation>
    <scope>NUCLEOTIDE SEQUENCE [LARGE SCALE GENOMIC DNA]</scope>
    <source>
        <strain evidence="2 3">CBA3103</strain>
    </source>
</reference>
<dbReference type="SUPFAM" id="SSF53474">
    <property type="entry name" value="alpha/beta-Hydrolases"/>
    <property type="match status" value="1"/>
</dbReference>
<dbReference type="Proteomes" id="UP000386847">
    <property type="component" value="Chromosome"/>
</dbReference>
<dbReference type="InterPro" id="IPR000073">
    <property type="entry name" value="AB_hydrolase_1"/>
</dbReference>
<keyword evidence="3" id="KW-1185">Reference proteome</keyword>